<dbReference type="HOGENOM" id="CLU_089550_0_0_2"/>
<comment type="pathway">
    <text evidence="6">Cofactor biosynthesis; NAD(+) biosynthesis; iminoaspartate from L-aspartate (dehydrogenase route): step 1/1.</text>
</comment>
<keyword evidence="3 6" id="KW-0521">NADP</keyword>
<keyword evidence="10" id="KW-1185">Reference proteome</keyword>
<dbReference type="KEGG" id="mez:Mtc_1071"/>
<keyword evidence="5 6" id="KW-0520">NAD</keyword>
<evidence type="ECO:0000313" key="9">
    <source>
        <dbReference type="EMBL" id="AFC99827.1"/>
    </source>
</evidence>
<dbReference type="PANTHER" id="PTHR31873:SF6">
    <property type="entry name" value="ASPARTATE DEHYDROGENASE DOMAIN-CONTAINING PROTEIN"/>
    <property type="match status" value="1"/>
</dbReference>
<dbReference type="InterPro" id="IPR022487">
    <property type="entry name" value="Asp_DH_arc"/>
</dbReference>
<dbReference type="PANTHER" id="PTHR31873">
    <property type="entry name" value="L-ASPARTATE DEHYDROGENASE-RELATED"/>
    <property type="match status" value="1"/>
</dbReference>
<dbReference type="InterPro" id="IPR011182">
    <property type="entry name" value="L-Asp_DH"/>
</dbReference>
<evidence type="ECO:0000256" key="4">
    <source>
        <dbReference type="ARBA" id="ARBA00023002"/>
    </source>
</evidence>
<evidence type="ECO:0000256" key="3">
    <source>
        <dbReference type="ARBA" id="ARBA00022857"/>
    </source>
</evidence>
<evidence type="ECO:0000256" key="6">
    <source>
        <dbReference type="HAMAP-Rule" id="MF_01265"/>
    </source>
</evidence>
<dbReference type="Pfam" id="PF01958">
    <property type="entry name" value="Asp_DH_C"/>
    <property type="match status" value="1"/>
</dbReference>
<dbReference type="PIRSF" id="PIRSF005227">
    <property type="entry name" value="Asp_dh_NAD_syn"/>
    <property type="match status" value="1"/>
</dbReference>
<feature type="active site" evidence="6">
    <location>
        <position position="222"/>
    </location>
</feature>
<dbReference type="NCBIfam" id="NF009828">
    <property type="entry name" value="PRK13303.1-3"/>
    <property type="match status" value="1"/>
</dbReference>
<feature type="binding site" evidence="6">
    <location>
        <position position="124"/>
    </location>
    <ligand>
        <name>NAD(+)</name>
        <dbReference type="ChEBI" id="CHEBI:57540"/>
    </ligand>
</feature>
<dbReference type="UniPathway" id="UPA00253">
    <property type="reaction ID" value="UER00456"/>
</dbReference>
<dbReference type="Gene3D" id="3.30.360.10">
    <property type="entry name" value="Dihydrodipicolinate Reductase, domain 2"/>
    <property type="match status" value="1"/>
</dbReference>
<dbReference type="InterPro" id="IPR005106">
    <property type="entry name" value="Asp/hSer_DH_NAD-bd"/>
</dbReference>
<dbReference type="InterPro" id="IPR036291">
    <property type="entry name" value="NAD(P)-bd_dom_sf"/>
</dbReference>
<dbReference type="NCBIfam" id="TIGR03855">
    <property type="entry name" value="NAD_NadX"/>
    <property type="match status" value="1"/>
</dbReference>
<dbReference type="GO" id="GO:0009435">
    <property type="term" value="P:NAD+ biosynthetic process"/>
    <property type="evidence" value="ECO:0007669"/>
    <property type="project" value="UniProtKB-UniRule"/>
</dbReference>
<dbReference type="eggNOG" id="arCOG00254">
    <property type="taxonomic scope" value="Archaea"/>
</dbReference>
<accession>H8I6Z7</accession>
<dbReference type="GO" id="GO:0051287">
    <property type="term" value="F:NAD binding"/>
    <property type="evidence" value="ECO:0007669"/>
    <property type="project" value="UniProtKB-UniRule"/>
</dbReference>
<proteinExistence type="inferred from homology"/>
<dbReference type="EC" id="1.4.1.21" evidence="6"/>
<evidence type="ECO:0000256" key="1">
    <source>
        <dbReference type="ARBA" id="ARBA00008331"/>
    </source>
</evidence>
<evidence type="ECO:0000313" key="10">
    <source>
        <dbReference type="Proteomes" id="UP000005233"/>
    </source>
</evidence>
<dbReference type="Pfam" id="PF03447">
    <property type="entry name" value="NAD_binding_3"/>
    <property type="match status" value="1"/>
</dbReference>
<evidence type="ECO:0000256" key="5">
    <source>
        <dbReference type="ARBA" id="ARBA00023027"/>
    </source>
</evidence>
<keyword evidence="4 6" id="KW-0560">Oxidoreductase</keyword>
<gene>
    <name evidence="6 9" type="primary">nadX</name>
    <name evidence="9" type="ordered locus">Mtc_1071</name>
</gene>
<dbReference type="GO" id="GO:0033735">
    <property type="term" value="F:aspartate dehydrogenase [NAD(P)+] activity"/>
    <property type="evidence" value="ECO:0007669"/>
    <property type="project" value="UniProtKB-EC"/>
</dbReference>
<comment type="function">
    <text evidence="6">Specifically catalyzes the NAD or NADP-dependent dehydrogenation of L-aspartate to iminoaspartate.</text>
</comment>
<dbReference type="InterPro" id="IPR002811">
    <property type="entry name" value="Asp_DH"/>
</dbReference>
<feature type="domain" description="Aspartate dehydrogenase" evidence="7">
    <location>
        <begin position="171"/>
        <end position="257"/>
    </location>
</feature>
<dbReference type="GO" id="GO:0016639">
    <property type="term" value="F:oxidoreductase activity, acting on the CH-NH2 group of donors, NAD or NADP as acceptor"/>
    <property type="evidence" value="ECO:0007669"/>
    <property type="project" value="UniProtKB-UniRule"/>
</dbReference>
<dbReference type="SUPFAM" id="SSF55347">
    <property type="entry name" value="Glyceraldehyde-3-phosphate dehydrogenase-like, C-terminal domain"/>
    <property type="match status" value="1"/>
</dbReference>
<keyword evidence="2 6" id="KW-0662">Pyridine nucleotide biosynthesis</keyword>
<organism evidence="9 10">
    <name type="scientific">Methanocella conradii (strain DSM 24694 / JCM 17849 / CGMCC 1.5162 / HZ254)</name>
    <dbReference type="NCBI Taxonomy" id="1041930"/>
    <lineage>
        <taxon>Archaea</taxon>
        <taxon>Methanobacteriati</taxon>
        <taxon>Methanobacteriota</taxon>
        <taxon>Stenosarchaea group</taxon>
        <taxon>Methanomicrobia</taxon>
        <taxon>Methanocellales</taxon>
        <taxon>Methanocellaceae</taxon>
        <taxon>Methanocella</taxon>
    </lineage>
</organism>
<reference evidence="9 10" key="1">
    <citation type="journal article" date="2012" name="J. Bacteriol.">
        <title>Complete genome sequence of a thermophilic methanogen, Methanocella conradii HZ254, isolated from Chinese rice field soil.</title>
        <authorList>
            <person name="Lu Z."/>
            <person name="Lu Y."/>
        </authorList>
    </citation>
    <scope>NUCLEOTIDE SEQUENCE [LARGE SCALE GENOMIC DNA]</scope>
    <source>
        <strain evidence="10">DSM 24694 / JCM 17849 / CGMCC 1.5162 / HZ254</strain>
    </source>
</reference>
<feature type="domain" description="Aspartate/homoserine dehydrogenase NAD-binding" evidence="8">
    <location>
        <begin position="9"/>
        <end position="121"/>
    </location>
</feature>
<feature type="binding site" evidence="6">
    <location>
        <position position="192"/>
    </location>
    <ligand>
        <name>NAD(+)</name>
        <dbReference type="ChEBI" id="CHEBI:57540"/>
    </ligand>
</feature>
<dbReference type="NCBIfam" id="NF009830">
    <property type="entry name" value="PRK13304.1"/>
    <property type="match status" value="1"/>
</dbReference>
<dbReference type="Gene3D" id="3.40.50.720">
    <property type="entry name" value="NAD(P)-binding Rossmann-like Domain"/>
    <property type="match status" value="1"/>
</dbReference>
<dbReference type="HAMAP" id="MF_01265">
    <property type="entry name" value="NadX"/>
    <property type="match status" value="1"/>
</dbReference>
<dbReference type="STRING" id="1041930.Mtc_1071"/>
<dbReference type="InterPro" id="IPR020626">
    <property type="entry name" value="Asp_DH_prok"/>
</dbReference>
<comment type="catalytic activity">
    <reaction evidence="6">
        <text>L-aspartate + NADP(+) + H2O = oxaloacetate + NH4(+) + NADPH + H(+)</text>
        <dbReference type="Rhea" id="RHEA:11784"/>
        <dbReference type="ChEBI" id="CHEBI:15377"/>
        <dbReference type="ChEBI" id="CHEBI:15378"/>
        <dbReference type="ChEBI" id="CHEBI:16452"/>
        <dbReference type="ChEBI" id="CHEBI:28938"/>
        <dbReference type="ChEBI" id="CHEBI:29991"/>
        <dbReference type="ChEBI" id="CHEBI:57783"/>
        <dbReference type="ChEBI" id="CHEBI:58349"/>
        <dbReference type="EC" id="1.4.1.21"/>
    </reaction>
</comment>
<evidence type="ECO:0000259" key="7">
    <source>
        <dbReference type="Pfam" id="PF01958"/>
    </source>
</evidence>
<dbReference type="SUPFAM" id="SSF51735">
    <property type="entry name" value="NAD(P)-binding Rossmann-fold domains"/>
    <property type="match status" value="1"/>
</dbReference>
<dbReference type="Proteomes" id="UP000005233">
    <property type="component" value="Chromosome"/>
</dbReference>
<comment type="miscellaneous">
    <text evidence="6">The iminoaspartate product is unstable in aqueous solution and can decompose to oxaloacetate and ammonia.</text>
</comment>
<evidence type="ECO:0000259" key="8">
    <source>
        <dbReference type="Pfam" id="PF03447"/>
    </source>
</evidence>
<dbReference type="AlphaFoldDB" id="H8I6Z7"/>
<evidence type="ECO:0000256" key="2">
    <source>
        <dbReference type="ARBA" id="ARBA00022642"/>
    </source>
</evidence>
<dbReference type="NCBIfam" id="NF009829">
    <property type="entry name" value="PRK13303.1-4"/>
    <property type="match status" value="1"/>
</dbReference>
<sequence>MMFKIGIVGAGAIGKEIARAIDDGTVPARLVALWDRKVDEAEEFAASLAQKPKVLPLEDLVKECNIVVEAASQAAVREVAITALSNSKSVMIMSVGALSDKELLEQIKALAREHHCSIYVPSGAIGGLDAVKSASIKHVECVTITTRKPARGLKGAPFVVRNNIDLDKFTVPTEIFSGPAAIAIKEFPANVNVAASLSLVGIGFEKTVVKVVVDPTITRNVHEIHVKGDFGDFHAKIENVPSATNPRTSYLAALSAIATLKQVCEPLKIGT</sequence>
<name>H8I6Z7_METCZ</name>
<dbReference type="GO" id="GO:0050661">
    <property type="term" value="F:NADP binding"/>
    <property type="evidence" value="ECO:0007669"/>
    <property type="project" value="UniProtKB-UniRule"/>
</dbReference>
<dbReference type="EMBL" id="CP003243">
    <property type="protein sequence ID" value="AFC99827.1"/>
    <property type="molecule type" value="Genomic_DNA"/>
</dbReference>
<protein>
    <recommendedName>
        <fullName evidence="6">L-aspartate dehydrogenase</fullName>
        <ecNumber evidence="6">1.4.1.21</ecNumber>
    </recommendedName>
</protein>
<comment type="catalytic activity">
    <reaction evidence="6">
        <text>L-aspartate + NAD(+) + H2O = oxaloacetate + NH4(+) + NADH + H(+)</text>
        <dbReference type="Rhea" id="RHEA:11788"/>
        <dbReference type="ChEBI" id="CHEBI:15377"/>
        <dbReference type="ChEBI" id="CHEBI:15378"/>
        <dbReference type="ChEBI" id="CHEBI:16452"/>
        <dbReference type="ChEBI" id="CHEBI:28938"/>
        <dbReference type="ChEBI" id="CHEBI:29991"/>
        <dbReference type="ChEBI" id="CHEBI:57540"/>
        <dbReference type="ChEBI" id="CHEBI:57945"/>
        <dbReference type="EC" id="1.4.1.21"/>
    </reaction>
</comment>
<comment type="similarity">
    <text evidence="1 6">Belongs to the L-aspartate dehydrogenase family.</text>
</comment>